<evidence type="ECO:0000256" key="1">
    <source>
        <dbReference type="ARBA" id="ARBA00007448"/>
    </source>
</evidence>
<comment type="similarity">
    <text evidence="1">Belongs to the AAA ATPase family. BCS1 subfamily.</text>
</comment>
<dbReference type="Gene3D" id="3.40.50.300">
    <property type="entry name" value="P-loop containing nucleotide triphosphate hydrolases"/>
    <property type="match status" value="1"/>
</dbReference>
<protein>
    <recommendedName>
        <fullName evidence="2">AAA+ ATPase domain-containing protein</fullName>
    </recommendedName>
</protein>
<dbReference type="GO" id="GO:0016887">
    <property type="term" value="F:ATP hydrolysis activity"/>
    <property type="evidence" value="ECO:0007669"/>
    <property type="project" value="InterPro"/>
</dbReference>
<accession>A0A5E8CJ75</accession>
<dbReference type="InterPro" id="IPR003959">
    <property type="entry name" value="ATPase_AAA_core"/>
</dbReference>
<organism evidence="3">
    <name type="scientific">seawater metagenome</name>
    <dbReference type="NCBI Taxonomy" id="1561972"/>
    <lineage>
        <taxon>unclassified sequences</taxon>
        <taxon>metagenomes</taxon>
        <taxon>ecological metagenomes</taxon>
    </lineage>
</organism>
<name>A0A5E8CJ75_9ZZZZ</name>
<dbReference type="PANTHER" id="PTHR23070">
    <property type="entry name" value="BCS1 AAA-TYPE ATPASE"/>
    <property type="match status" value="1"/>
</dbReference>
<dbReference type="InterPro" id="IPR050747">
    <property type="entry name" value="Mitochondrial_chaperone_BCS1"/>
</dbReference>
<dbReference type="SMART" id="SM00382">
    <property type="entry name" value="AAA"/>
    <property type="match status" value="1"/>
</dbReference>
<dbReference type="InterPro" id="IPR003593">
    <property type="entry name" value="AAA+_ATPase"/>
</dbReference>
<gene>
    <name evidence="3" type="ORF">CPAV1605_1062</name>
</gene>
<evidence type="ECO:0000313" key="3">
    <source>
        <dbReference type="EMBL" id="VVU95311.1"/>
    </source>
</evidence>
<proteinExistence type="inferred from homology"/>
<sequence>MENAAQLVKKRKQMTNLGDYINSSLVLGSRYSIELYENEYIAFLSKKLSDKNIGYSYKFVENFEGTKELHINNGLYNLEEEIDSQMVNLEIQIDDKKAIIYGKDLNVLKKYIEIMDSEIKKIRQIKSQLKILLRDKNKWICIDGCHKRILSSIILPKKNKLLEKIKLFLSESDTYLSLGIPYKLNILLHGLPGTGKTSLVTAIATELNYNIALITGTSDQIQNEQELILAISTIPKNCFLLIEDFDFLHKKINLTSILDGTVIKSGLITFLTSNVLDKKNFNKDQKCNPLIRPGRIDYSIKFTWAQKDQIIETYLRFYPSIDQTNANSFYSNVKSLSLTVALLQQYFFKNRNEGQVFGNIETLTKMSNEFSEKTNNYFC</sequence>
<evidence type="ECO:0000259" key="2">
    <source>
        <dbReference type="SMART" id="SM00382"/>
    </source>
</evidence>
<dbReference type="EMBL" id="CABVLZ010000004">
    <property type="protein sequence ID" value="VVU95311.1"/>
    <property type="molecule type" value="Genomic_DNA"/>
</dbReference>
<dbReference type="GO" id="GO:0005524">
    <property type="term" value="F:ATP binding"/>
    <property type="evidence" value="ECO:0007669"/>
    <property type="project" value="InterPro"/>
</dbReference>
<dbReference type="InterPro" id="IPR027417">
    <property type="entry name" value="P-loop_NTPase"/>
</dbReference>
<feature type="domain" description="AAA+ ATPase" evidence="2">
    <location>
        <begin position="182"/>
        <end position="282"/>
    </location>
</feature>
<dbReference type="Pfam" id="PF00004">
    <property type="entry name" value="AAA"/>
    <property type="match status" value="1"/>
</dbReference>
<reference evidence="3" key="1">
    <citation type="submission" date="2019-09" db="EMBL/GenBank/DDBJ databases">
        <authorList>
            <person name="Needham M D."/>
        </authorList>
    </citation>
    <scope>NUCLEOTIDE SEQUENCE</scope>
</reference>
<dbReference type="AlphaFoldDB" id="A0A5E8CJ75"/>
<dbReference type="SUPFAM" id="SSF52540">
    <property type="entry name" value="P-loop containing nucleoside triphosphate hydrolases"/>
    <property type="match status" value="1"/>
</dbReference>